<keyword evidence="8" id="KW-1185">Reference proteome</keyword>
<proteinExistence type="inferred from homology"/>
<dbReference type="PANTHER" id="PTHR31356:SF53">
    <property type="entry name" value="HEME PEROXIDASE"/>
    <property type="match status" value="1"/>
</dbReference>
<keyword evidence="3 5" id="KW-0560">Oxidoreductase</keyword>
<comment type="caution">
    <text evidence="7">The sequence shown here is derived from an EMBL/GenBank/DDBJ whole genome shotgun (WGS) entry which is preliminary data.</text>
</comment>
<dbReference type="InterPro" id="IPR044831">
    <property type="entry name" value="Ccp1-like"/>
</dbReference>
<feature type="domain" description="Plant heme peroxidase family profile" evidence="6">
    <location>
        <begin position="45"/>
        <end position="140"/>
    </location>
</feature>
<gene>
    <name evidence="7" type="ORF">SUNI508_06722</name>
</gene>
<keyword evidence="2" id="KW-0408">Iron</keyword>
<evidence type="ECO:0000313" key="8">
    <source>
        <dbReference type="Proteomes" id="UP001408356"/>
    </source>
</evidence>
<dbReference type="InterPro" id="IPR010255">
    <property type="entry name" value="Haem_peroxidase_sf"/>
</dbReference>
<dbReference type="Pfam" id="PF00141">
    <property type="entry name" value="peroxidase"/>
    <property type="match status" value="1"/>
</dbReference>
<dbReference type="EMBL" id="JARVKF010000257">
    <property type="protein sequence ID" value="KAK9420194.1"/>
    <property type="molecule type" value="Genomic_DNA"/>
</dbReference>
<protein>
    <recommendedName>
        <fullName evidence="5">Peroxidase</fullName>
        <ecNumber evidence="5">1.11.1.-</ecNumber>
    </recommendedName>
</protein>
<evidence type="ECO:0000256" key="1">
    <source>
        <dbReference type="ARBA" id="ARBA00022559"/>
    </source>
</evidence>
<evidence type="ECO:0000259" key="6">
    <source>
        <dbReference type="Pfam" id="PF00141"/>
    </source>
</evidence>
<dbReference type="InterPro" id="IPR002016">
    <property type="entry name" value="Haem_peroxidase"/>
</dbReference>
<dbReference type="EC" id="1.11.1.-" evidence="5"/>
<evidence type="ECO:0000313" key="7">
    <source>
        <dbReference type="EMBL" id="KAK9420194.1"/>
    </source>
</evidence>
<keyword evidence="2" id="KW-0349">Heme</keyword>
<evidence type="ECO:0000256" key="3">
    <source>
        <dbReference type="ARBA" id="ARBA00023002"/>
    </source>
</evidence>
<sequence>MQGRQLILYGLVQAGLTLGEYLGYIHHGFVDVVNPCSFGTNVEGRQNAAEWLRSAYHDMSTHDAAAGTGGIDASIMFELDRAENLGSAFDNSFGFFSNYYTSRSSAADLLALSVVVATGACGSLSIPYRAGRIDVTKAGPPGVPEP</sequence>
<keyword evidence="1 5" id="KW-0575">Peroxidase</keyword>
<dbReference type="SUPFAM" id="SSF48113">
    <property type="entry name" value="Heme-dependent peroxidases"/>
    <property type="match status" value="1"/>
</dbReference>
<dbReference type="PANTHER" id="PTHR31356">
    <property type="entry name" value="THYLAKOID LUMENAL 29 KDA PROTEIN, CHLOROPLASTIC-RELATED"/>
    <property type="match status" value="1"/>
</dbReference>
<organism evidence="7 8">
    <name type="scientific">Seiridium unicorne</name>
    <dbReference type="NCBI Taxonomy" id="138068"/>
    <lineage>
        <taxon>Eukaryota</taxon>
        <taxon>Fungi</taxon>
        <taxon>Dikarya</taxon>
        <taxon>Ascomycota</taxon>
        <taxon>Pezizomycotina</taxon>
        <taxon>Sordariomycetes</taxon>
        <taxon>Xylariomycetidae</taxon>
        <taxon>Amphisphaeriales</taxon>
        <taxon>Sporocadaceae</taxon>
        <taxon>Seiridium</taxon>
    </lineage>
</organism>
<keyword evidence="2" id="KW-0479">Metal-binding</keyword>
<dbReference type="Proteomes" id="UP001408356">
    <property type="component" value="Unassembled WGS sequence"/>
</dbReference>
<dbReference type="Gene3D" id="1.10.520.10">
    <property type="match status" value="1"/>
</dbReference>
<accession>A0ABR2V0U2</accession>
<reference evidence="7 8" key="1">
    <citation type="journal article" date="2024" name="J. Plant Pathol.">
        <title>Sequence and assembly of the genome of Seiridium unicorne, isolate CBS 538.82, causal agent of cypress canker disease.</title>
        <authorList>
            <person name="Scali E."/>
            <person name="Rocca G.D."/>
            <person name="Danti R."/>
            <person name="Garbelotto M."/>
            <person name="Barberini S."/>
            <person name="Baroncelli R."/>
            <person name="Emiliani G."/>
        </authorList>
    </citation>
    <scope>NUCLEOTIDE SEQUENCE [LARGE SCALE GENOMIC DNA]</scope>
    <source>
        <strain evidence="7 8">BM-138-508</strain>
    </source>
</reference>
<comment type="similarity">
    <text evidence="4">Belongs to the peroxidase family.</text>
</comment>
<evidence type="ECO:0000256" key="2">
    <source>
        <dbReference type="ARBA" id="ARBA00022617"/>
    </source>
</evidence>
<evidence type="ECO:0000256" key="5">
    <source>
        <dbReference type="RuleBase" id="RU363051"/>
    </source>
</evidence>
<evidence type="ECO:0000256" key="4">
    <source>
        <dbReference type="RuleBase" id="RU004241"/>
    </source>
</evidence>
<name>A0ABR2V0U2_9PEZI</name>